<organism evidence="3 4">
    <name type="scientific">Zymoseptoria tritici (strain ST99CH_3D7)</name>
    <dbReference type="NCBI Taxonomy" id="1276538"/>
    <lineage>
        <taxon>Eukaryota</taxon>
        <taxon>Fungi</taxon>
        <taxon>Dikarya</taxon>
        <taxon>Ascomycota</taxon>
        <taxon>Pezizomycotina</taxon>
        <taxon>Dothideomycetes</taxon>
        <taxon>Dothideomycetidae</taxon>
        <taxon>Mycosphaerellales</taxon>
        <taxon>Mycosphaerellaceae</taxon>
        <taxon>Zymoseptoria</taxon>
    </lineage>
</organism>
<protein>
    <submittedName>
        <fullName evidence="3">Uncharacterized protein</fullName>
    </submittedName>
</protein>
<proteinExistence type="predicted"/>
<evidence type="ECO:0000313" key="3">
    <source>
        <dbReference type="EMBL" id="SMQ55587.1"/>
    </source>
</evidence>
<gene>
    <name evidence="3" type="ORF">ZT3D7_G10742</name>
</gene>
<feature type="compositionally biased region" description="Low complexity" evidence="1">
    <location>
        <begin position="8"/>
        <end position="18"/>
    </location>
</feature>
<keyword evidence="2" id="KW-0812">Transmembrane</keyword>
<dbReference type="EMBL" id="LT853703">
    <property type="protein sequence ID" value="SMQ55587.1"/>
    <property type="molecule type" value="Genomic_DNA"/>
</dbReference>
<feature type="transmembrane region" description="Helical" evidence="2">
    <location>
        <begin position="52"/>
        <end position="71"/>
    </location>
</feature>
<feature type="transmembrane region" description="Helical" evidence="2">
    <location>
        <begin position="212"/>
        <end position="233"/>
    </location>
</feature>
<name>A0A1X7S8M4_ZYMT9</name>
<evidence type="ECO:0000256" key="2">
    <source>
        <dbReference type="SAM" id="Phobius"/>
    </source>
</evidence>
<accession>A0A1X7S8M4</accession>
<keyword evidence="2" id="KW-1133">Transmembrane helix</keyword>
<evidence type="ECO:0000313" key="4">
    <source>
        <dbReference type="Proteomes" id="UP000215127"/>
    </source>
</evidence>
<keyword evidence="4" id="KW-1185">Reference proteome</keyword>
<evidence type="ECO:0000256" key="1">
    <source>
        <dbReference type="SAM" id="MobiDB-lite"/>
    </source>
</evidence>
<feature type="region of interest" description="Disordered" evidence="1">
    <location>
        <begin position="1"/>
        <end position="20"/>
    </location>
</feature>
<reference evidence="3 4" key="1">
    <citation type="submission" date="2016-06" db="EMBL/GenBank/DDBJ databases">
        <authorList>
            <person name="Kjaerup R.B."/>
            <person name="Dalgaard T.S."/>
            <person name="Juul-Madsen H.R."/>
        </authorList>
    </citation>
    <scope>NUCLEOTIDE SEQUENCE [LARGE SCALE GENOMIC DNA]</scope>
</reference>
<feature type="transmembrane region" description="Helical" evidence="2">
    <location>
        <begin position="179"/>
        <end position="197"/>
    </location>
</feature>
<feature type="transmembrane region" description="Helical" evidence="2">
    <location>
        <begin position="91"/>
        <end position="113"/>
    </location>
</feature>
<keyword evidence="2" id="KW-0472">Membrane</keyword>
<sequence>MERHTRSSSKPISIPSASGQSVARDAPHALVMDRKYREIINLWEWRTMRLTLFRSAVTISLLMMSVPGLTLASDATSDGGSLFERLASSGYVAAGSSLLLLLIGVSYSGRWLIESNPEEVNDNWSAAIKADAISYGRVSWVSGASYIVHRFLVPLLTAWTLNTTGCSCSSGPRMDQFKTVVNSTGVFLLSSAVIWSIPNRLALLQHSTFRDTAALVLLAVFGYVLCLAGVYVASLKAGEAFCYQAGGKCAGEIVLKVVDLAGKIGRRDFGKLDSVIGWSMTALGLQSKKE</sequence>
<dbReference type="Proteomes" id="UP000215127">
    <property type="component" value="Chromosome 12"/>
</dbReference>
<dbReference type="AlphaFoldDB" id="A0A1X7S8M4"/>